<feature type="domain" description="PD-(D/E)XK endonuclease-like" evidence="4">
    <location>
        <begin position="61"/>
        <end position="284"/>
    </location>
</feature>
<dbReference type="Pfam" id="PF12705">
    <property type="entry name" value="PDDEXK_1"/>
    <property type="match status" value="1"/>
</dbReference>
<organism evidence="5 6">
    <name type="scientific">Adlercreutzia shanghongiae</name>
    <dbReference type="NCBI Taxonomy" id="3111773"/>
    <lineage>
        <taxon>Bacteria</taxon>
        <taxon>Bacillati</taxon>
        <taxon>Actinomycetota</taxon>
        <taxon>Coriobacteriia</taxon>
        <taxon>Eggerthellales</taxon>
        <taxon>Eggerthellaceae</taxon>
        <taxon>Adlercreutzia</taxon>
    </lineage>
</organism>
<keyword evidence="2" id="KW-0067">ATP-binding</keyword>
<dbReference type="Proteomes" id="UP001343724">
    <property type="component" value="Unassembled WGS sequence"/>
</dbReference>
<keyword evidence="2" id="KW-0378">Hydrolase</keyword>
<comment type="caution">
    <text evidence="5">The sequence shown here is derived from an EMBL/GenBank/DDBJ whole genome shotgun (WGS) entry which is preliminary data.</text>
</comment>
<dbReference type="EMBL" id="JAYMFH010000003">
    <property type="protein sequence ID" value="MEC4294391.1"/>
    <property type="molecule type" value="Genomic_DNA"/>
</dbReference>
<evidence type="ECO:0000313" key="5">
    <source>
        <dbReference type="EMBL" id="MEC4294391.1"/>
    </source>
</evidence>
<keyword evidence="3" id="KW-0234">DNA repair</keyword>
<dbReference type="InterPro" id="IPR011604">
    <property type="entry name" value="PDDEXK-like_dom_sf"/>
</dbReference>
<keyword evidence="1" id="KW-0227">DNA damage</keyword>
<dbReference type="InterPro" id="IPR038726">
    <property type="entry name" value="PDDEXK_AddAB-type"/>
</dbReference>
<gene>
    <name evidence="5" type="ORF">VJ920_03585</name>
</gene>
<keyword evidence="6" id="KW-1185">Reference proteome</keyword>
<accession>A0ABU6IXI7</accession>
<evidence type="ECO:0000256" key="3">
    <source>
        <dbReference type="ARBA" id="ARBA00023204"/>
    </source>
</evidence>
<protein>
    <submittedName>
        <fullName evidence="5">DUF2188 domain-containing protein</fullName>
    </submittedName>
</protein>
<evidence type="ECO:0000256" key="1">
    <source>
        <dbReference type="ARBA" id="ARBA00022763"/>
    </source>
</evidence>
<proteinExistence type="predicted"/>
<evidence type="ECO:0000313" key="6">
    <source>
        <dbReference type="Proteomes" id="UP001343724"/>
    </source>
</evidence>
<evidence type="ECO:0000259" key="4">
    <source>
        <dbReference type="Pfam" id="PF12705"/>
    </source>
</evidence>
<sequence length="291" mass="33718">MKLTNRLGLPQPIVDAATCDHEYTPKRYSVTQMLKGPREAILARRHSDEIESDVADMAWTIFGSSMHLLLEQSQESATQLKENYVTAEMPNGYVLSGIFDLYDDATGTVTDYKSATVWKVIFGDWDDYREQLLSYVWMLRRIGFDARRGEIVAILKDHSKAKAKFESNYPEHPFYVIGWDFSDEELAEFGERVEAKFREIERCEALPDDELPLCTPKERWAKPDTWAVMKQGNKKSSKNFDNEQDAVRYAARLQEDTGRKCHVEHRPGRDQKCLEYCDCRPFCNYGRALEV</sequence>
<evidence type="ECO:0000256" key="2">
    <source>
        <dbReference type="ARBA" id="ARBA00022806"/>
    </source>
</evidence>
<dbReference type="RefSeq" id="WP_326439554.1">
    <property type="nucleotide sequence ID" value="NZ_JAYMFH010000003.1"/>
</dbReference>
<name>A0ABU6IXI7_9ACTN</name>
<dbReference type="Gene3D" id="3.90.320.10">
    <property type="match status" value="1"/>
</dbReference>
<reference evidence="5 6" key="1">
    <citation type="submission" date="2024-01" db="EMBL/GenBank/DDBJ databases">
        <title>novel species in genus Adlercreutzia.</title>
        <authorList>
            <person name="Liu X."/>
        </authorList>
    </citation>
    <scope>NUCLEOTIDE SEQUENCE [LARGE SCALE GENOMIC DNA]</scope>
    <source>
        <strain evidence="5 6">R22</strain>
    </source>
</reference>
<keyword evidence="2" id="KW-0547">Nucleotide-binding</keyword>
<keyword evidence="2" id="KW-0347">Helicase</keyword>